<dbReference type="EMBL" id="CABIJS010000111">
    <property type="protein sequence ID" value="VUZ43193.1"/>
    <property type="molecule type" value="Genomic_DNA"/>
</dbReference>
<reference evidence="1 2" key="1">
    <citation type="submission" date="2019-07" db="EMBL/GenBank/DDBJ databases">
        <authorList>
            <person name="Jastrzebski P J."/>
            <person name="Paukszto L."/>
            <person name="Jastrzebski P J."/>
        </authorList>
    </citation>
    <scope>NUCLEOTIDE SEQUENCE [LARGE SCALE GENOMIC DNA]</scope>
    <source>
        <strain evidence="1 2">WMS-il1</strain>
    </source>
</reference>
<evidence type="ECO:0000313" key="2">
    <source>
        <dbReference type="Proteomes" id="UP000321570"/>
    </source>
</evidence>
<proteinExistence type="predicted"/>
<evidence type="ECO:0008006" key="3">
    <source>
        <dbReference type="Google" id="ProtNLM"/>
    </source>
</evidence>
<dbReference type="Proteomes" id="UP000321570">
    <property type="component" value="Unassembled WGS sequence"/>
</dbReference>
<dbReference type="Pfam" id="PF01359">
    <property type="entry name" value="Transposase_1"/>
    <property type="match status" value="1"/>
</dbReference>
<evidence type="ECO:0000313" key="1">
    <source>
        <dbReference type="EMBL" id="VUZ43193.1"/>
    </source>
</evidence>
<gene>
    <name evidence="1" type="ORF">WMSIL1_LOCUS3660</name>
</gene>
<protein>
    <recommendedName>
        <fullName evidence="3">HTH_48 domain-containing protein</fullName>
    </recommendedName>
</protein>
<name>A0A564Y9H6_HYMDI</name>
<organism evidence="1 2">
    <name type="scientific">Hymenolepis diminuta</name>
    <name type="common">Rat tapeworm</name>
    <dbReference type="NCBI Taxonomy" id="6216"/>
    <lineage>
        <taxon>Eukaryota</taxon>
        <taxon>Metazoa</taxon>
        <taxon>Spiralia</taxon>
        <taxon>Lophotrochozoa</taxon>
        <taxon>Platyhelminthes</taxon>
        <taxon>Cestoda</taxon>
        <taxon>Eucestoda</taxon>
        <taxon>Cyclophyllidea</taxon>
        <taxon>Hymenolepididae</taxon>
        <taxon>Hymenolepis</taxon>
    </lineage>
</organism>
<dbReference type="InterPro" id="IPR001888">
    <property type="entry name" value="Transposase_1"/>
</dbReference>
<sequence length="151" mass="17832">MLKKVNSGQLEVAIDENPTYTTREVSKTFNVSRHMTIYRVMKKLGLESLKGWQIDPTWEMGFVRNQQATMCDLLSFTAFSWTSGTFFRPNHNGQHEKWILYNNFKRKRQPIPQPRSGLYPILLCVWWDLRGIVYCELIDDNQITTFGVYCR</sequence>
<accession>A0A564Y9H6</accession>
<keyword evidence="2" id="KW-1185">Reference proteome</keyword>
<dbReference type="AlphaFoldDB" id="A0A564Y9H6"/>